<organism evidence="2 3">
    <name type="scientific">Hibiscus sabdariffa</name>
    <name type="common">roselle</name>
    <dbReference type="NCBI Taxonomy" id="183260"/>
    <lineage>
        <taxon>Eukaryota</taxon>
        <taxon>Viridiplantae</taxon>
        <taxon>Streptophyta</taxon>
        <taxon>Embryophyta</taxon>
        <taxon>Tracheophyta</taxon>
        <taxon>Spermatophyta</taxon>
        <taxon>Magnoliopsida</taxon>
        <taxon>eudicotyledons</taxon>
        <taxon>Gunneridae</taxon>
        <taxon>Pentapetalae</taxon>
        <taxon>rosids</taxon>
        <taxon>malvids</taxon>
        <taxon>Malvales</taxon>
        <taxon>Malvaceae</taxon>
        <taxon>Malvoideae</taxon>
        <taxon>Hibiscus</taxon>
    </lineage>
</organism>
<evidence type="ECO:0000259" key="1">
    <source>
        <dbReference type="PROSITE" id="PS51746"/>
    </source>
</evidence>
<dbReference type="Proteomes" id="UP001396334">
    <property type="component" value="Unassembled WGS sequence"/>
</dbReference>
<keyword evidence="3" id="KW-1185">Reference proteome</keyword>
<feature type="domain" description="PPM-type phosphatase" evidence="1">
    <location>
        <begin position="1"/>
        <end position="115"/>
    </location>
</feature>
<dbReference type="InterPro" id="IPR001932">
    <property type="entry name" value="PPM-type_phosphatase-like_dom"/>
</dbReference>
<dbReference type="PANTHER" id="PTHR47992">
    <property type="entry name" value="PROTEIN PHOSPHATASE"/>
    <property type="match status" value="1"/>
</dbReference>
<evidence type="ECO:0000313" key="2">
    <source>
        <dbReference type="EMBL" id="KAK9041610.1"/>
    </source>
</evidence>
<dbReference type="Gene3D" id="3.60.40.10">
    <property type="entry name" value="PPM-type phosphatase domain"/>
    <property type="match status" value="1"/>
</dbReference>
<proteinExistence type="predicted"/>
<reference evidence="2 3" key="1">
    <citation type="journal article" date="2024" name="G3 (Bethesda)">
        <title>Genome assembly of Hibiscus sabdariffa L. provides insights into metabolisms of medicinal natural products.</title>
        <authorList>
            <person name="Kim T."/>
        </authorList>
    </citation>
    <scope>NUCLEOTIDE SEQUENCE [LARGE SCALE GENOMIC DNA]</scope>
    <source>
        <strain evidence="2">TK-2024</strain>
        <tissue evidence="2">Old leaves</tissue>
    </source>
</reference>
<dbReference type="EMBL" id="JBBPBN010000004">
    <property type="protein sequence ID" value="KAK9041610.1"/>
    <property type="molecule type" value="Genomic_DNA"/>
</dbReference>
<dbReference type="PROSITE" id="PS51746">
    <property type="entry name" value="PPM_2"/>
    <property type="match status" value="1"/>
</dbReference>
<name>A0ABR2TVT8_9ROSI</name>
<comment type="caution">
    <text evidence="2">The sequence shown here is derived from an EMBL/GenBank/DDBJ whole genome shotgun (WGS) entry which is preliminary data.</text>
</comment>
<dbReference type="InterPro" id="IPR015655">
    <property type="entry name" value="PP2C"/>
</dbReference>
<evidence type="ECO:0000313" key="3">
    <source>
        <dbReference type="Proteomes" id="UP001396334"/>
    </source>
</evidence>
<accession>A0ABR2TVT8</accession>
<dbReference type="SUPFAM" id="SSF81606">
    <property type="entry name" value="PP2C-like"/>
    <property type="match status" value="1"/>
</dbReference>
<dbReference type="CDD" id="cd00143">
    <property type="entry name" value="PP2Cc"/>
    <property type="match status" value="1"/>
</dbReference>
<sequence length="115" mass="12651">MLATLGLLSPKMARLNNFRSITSLQEKEIIESRGGFVSNFPGFSLDGQLAVARAFGDKSLKEQLSSEPDVRVEMIGDDTEFLTLASDGLWMVMTNQEAVDAIGDIKDARSEEQPR</sequence>
<dbReference type="Pfam" id="PF00481">
    <property type="entry name" value="PP2C"/>
    <property type="match status" value="1"/>
</dbReference>
<protein>
    <recommendedName>
        <fullName evidence="1">PPM-type phosphatase domain-containing protein</fullName>
    </recommendedName>
</protein>
<dbReference type="InterPro" id="IPR036457">
    <property type="entry name" value="PPM-type-like_dom_sf"/>
</dbReference>
<gene>
    <name evidence="2" type="ORF">V6N11_016702</name>
</gene>